<keyword evidence="1" id="KW-0479">Metal-binding</keyword>
<dbReference type="InterPro" id="IPR017907">
    <property type="entry name" value="Znf_RING_CS"/>
</dbReference>
<feature type="region of interest" description="Disordered" evidence="5">
    <location>
        <begin position="330"/>
        <end position="455"/>
    </location>
</feature>
<reference evidence="7 8" key="1">
    <citation type="journal article" date="2018" name="Gigascience">
        <title>Genomes of trombidid mites reveal novel predicted allergens and laterally-transferred genes associated with secondary metabolism.</title>
        <authorList>
            <person name="Dong X."/>
            <person name="Chaisiri K."/>
            <person name="Xia D."/>
            <person name="Armstrong S.D."/>
            <person name="Fang Y."/>
            <person name="Donnelly M.J."/>
            <person name="Kadowaki T."/>
            <person name="McGarry J.W."/>
            <person name="Darby A.C."/>
            <person name="Makepeace B.L."/>
        </authorList>
    </citation>
    <scope>NUCLEOTIDE SEQUENCE [LARGE SCALE GENOMIC DNA]</scope>
    <source>
        <strain evidence="7">UoL-WK</strain>
    </source>
</reference>
<keyword evidence="8" id="KW-1185">Reference proteome</keyword>
<name>A0A443Q9T2_9ACAR</name>
<comment type="caution">
    <text evidence="7">The sequence shown here is derived from an EMBL/GenBank/DDBJ whole genome shotgun (WGS) entry which is preliminary data.</text>
</comment>
<feature type="compositionally biased region" description="Polar residues" evidence="5">
    <location>
        <begin position="419"/>
        <end position="435"/>
    </location>
</feature>
<feature type="compositionally biased region" description="Basic and acidic residues" evidence="5">
    <location>
        <begin position="81"/>
        <end position="95"/>
    </location>
</feature>
<organism evidence="7 8">
    <name type="scientific">Dinothrombium tinctorium</name>
    <dbReference type="NCBI Taxonomy" id="1965070"/>
    <lineage>
        <taxon>Eukaryota</taxon>
        <taxon>Metazoa</taxon>
        <taxon>Ecdysozoa</taxon>
        <taxon>Arthropoda</taxon>
        <taxon>Chelicerata</taxon>
        <taxon>Arachnida</taxon>
        <taxon>Acari</taxon>
        <taxon>Acariformes</taxon>
        <taxon>Trombidiformes</taxon>
        <taxon>Prostigmata</taxon>
        <taxon>Anystina</taxon>
        <taxon>Parasitengona</taxon>
        <taxon>Trombidioidea</taxon>
        <taxon>Trombidiidae</taxon>
        <taxon>Dinothrombium</taxon>
    </lineage>
</organism>
<dbReference type="InterPro" id="IPR013083">
    <property type="entry name" value="Znf_RING/FYVE/PHD"/>
</dbReference>
<dbReference type="STRING" id="1965070.A0A443Q9T2"/>
<protein>
    <submittedName>
        <fullName evidence="7">E3 ubiquitin-protein ligase RNF8-like protein</fullName>
    </submittedName>
</protein>
<sequence>MEEQRKRNNIDTDTEEVNVKREHNAKVEHVDFKEPEVIEIILDDEQKLDSKLDVEVKFQKRNSFEVLKPKDELELVKEKHNQEKDKAQKIVEHNEAAAPATVTSKSVANNAECVKVATINGALFEESIQSSEDPKVVKSSSSNQKSKKKSTSNATLNQGEYMKQRLELSETSKTDEVEKRRKEEKNLRLEKEKLLKNVKENITKDKTDENKALKDGNGNQLANEGASCSGQKVERKYEDKFESELTCSICYELFIQPFNLNCSHTFCLYCIERWKKDRNSHRECPVCRELITSTTRQLVIENRIDKIINEMDEEEKLKRSQVVEERKKLLEQMPSTSADNHSDEESEHESDEEPEYEGDLDFDSRSNANSHNSDDDNKYLTDEYGFSDDDSDDDFDDVNDVLDNEENMDEGSVLGQDEALNSNETNNYESDSYETAHSGSSSNSHTSDDDNKYLTDEYGFSMDYYDYDFDYVNDVLDNEENMDEG</sequence>
<dbReference type="GO" id="GO:0061630">
    <property type="term" value="F:ubiquitin protein ligase activity"/>
    <property type="evidence" value="ECO:0007669"/>
    <property type="project" value="TreeGrafter"/>
</dbReference>
<feature type="compositionally biased region" description="Basic and acidic residues" evidence="5">
    <location>
        <begin position="446"/>
        <end position="455"/>
    </location>
</feature>
<feature type="domain" description="RING-type" evidence="6">
    <location>
        <begin position="247"/>
        <end position="288"/>
    </location>
</feature>
<dbReference type="EMBL" id="NCKU01013698">
    <property type="protein sequence ID" value="RWR99759.1"/>
    <property type="molecule type" value="Genomic_DNA"/>
</dbReference>
<dbReference type="SMART" id="SM00184">
    <property type="entry name" value="RING"/>
    <property type="match status" value="1"/>
</dbReference>
<feature type="compositionally biased region" description="Basic and acidic residues" evidence="5">
    <location>
        <begin position="162"/>
        <end position="184"/>
    </location>
</feature>
<dbReference type="PANTHER" id="PTHR23327:SF42">
    <property type="entry name" value="LON PEPTIDASE N-TERMINAL DOMAIN AND RING FINGER PROTEIN C14F5.10C"/>
    <property type="match status" value="1"/>
</dbReference>
<evidence type="ECO:0000313" key="7">
    <source>
        <dbReference type="EMBL" id="RWR99759.1"/>
    </source>
</evidence>
<dbReference type="OrthoDB" id="5971507at2759"/>
<feature type="compositionally biased region" description="Acidic residues" evidence="5">
    <location>
        <begin position="385"/>
        <end position="409"/>
    </location>
</feature>
<evidence type="ECO:0000313" key="8">
    <source>
        <dbReference type="Proteomes" id="UP000285301"/>
    </source>
</evidence>
<evidence type="ECO:0000259" key="6">
    <source>
        <dbReference type="PROSITE" id="PS50089"/>
    </source>
</evidence>
<feature type="region of interest" description="Disordered" evidence="5">
    <location>
        <begin position="81"/>
        <end position="103"/>
    </location>
</feature>
<feature type="non-terminal residue" evidence="7">
    <location>
        <position position="485"/>
    </location>
</feature>
<dbReference type="PROSITE" id="PS50089">
    <property type="entry name" value="ZF_RING_2"/>
    <property type="match status" value="1"/>
</dbReference>
<evidence type="ECO:0000256" key="5">
    <source>
        <dbReference type="SAM" id="MobiDB-lite"/>
    </source>
</evidence>
<feature type="compositionally biased region" description="Basic and acidic residues" evidence="5">
    <location>
        <begin position="372"/>
        <end position="381"/>
    </location>
</feature>
<dbReference type="Proteomes" id="UP000285301">
    <property type="component" value="Unassembled WGS sequence"/>
</dbReference>
<evidence type="ECO:0000256" key="3">
    <source>
        <dbReference type="ARBA" id="ARBA00022833"/>
    </source>
</evidence>
<evidence type="ECO:0000256" key="1">
    <source>
        <dbReference type="ARBA" id="ARBA00022723"/>
    </source>
</evidence>
<dbReference type="Pfam" id="PF13445">
    <property type="entry name" value="zf-RING_UBOX"/>
    <property type="match status" value="1"/>
</dbReference>
<dbReference type="PROSITE" id="PS00518">
    <property type="entry name" value="ZF_RING_1"/>
    <property type="match status" value="1"/>
</dbReference>
<evidence type="ECO:0000256" key="4">
    <source>
        <dbReference type="PROSITE-ProRule" id="PRU00175"/>
    </source>
</evidence>
<dbReference type="AlphaFoldDB" id="A0A443Q9T2"/>
<dbReference type="PANTHER" id="PTHR23327">
    <property type="entry name" value="RING FINGER PROTEIN 127"/>
    <property type="match status" value="1"/>
</dbReference>
<accession>A0A443Q9T2</accession>
<feature type="region of interest" description="Disordered" evidence="5">
    <location>
        <begin position="128"/>
        <end position="184"/>
    </location>
</feature>
<proteinExistence type="predicted"/>
<dbReference type="GO" id="GO:0008270">
    <property type="term" value="F:zinc ion binding"/>
    <property type="evidence" value="ECO:0007669"/>
    <property type="project" value="UniProtKB-KW"/>
</dbReference>
<dbReference type="Gene3D" id="3.30.40.10">
    <property type="entry name" value="Zinc/RING finger domain, C3HC4 (zinc finger)"/>
    <property type="match status" value="1"/>
</dbReference>
<evidence type="ECO:0000256" key="2">
    <source>
        <dbReference type="ARBA" id="ARBA00022771"/>
    </source>
</evidence>
<dbReference type="InterPro" id="IPR001841">
    <property type="entry name" value="Znf_RING"/>
</dbReference>
<keyword evidence="2 4" id="KW-0863">Zinc-finger</keyword>
<dbReference type="InterPro" id="IPR027370">
    <property type="entry name" value="Znf-RING_euk"/>
</dbReference>
<keyword evidence="3" id="KW-0862">Zinc</keyword>
<feature type="compositionally biased region" description="Acidic residues" evidence="5">
    <location>
        <begin position="342"/>
        <end position="361"/>
    </location>
</feature>
<dbReference type="SUPFAM" id="SSF57850">
    <property type="entry name" value="RING/U-box"/>
    <property type="match status" value="1"/>
</dbReference>
<gene>
    <name evidence="7" type="ORF">B4U79_07994</name>
</gene>